<gene>
    <name evidence="2" type="ORF">QCA50_014140</name>
</gene>
<proteinExistence type="predicted"/>
<comment type="caution">
    <text evidence="2">The sequence shown here is derived from an EMBL/GenBank/DDBJ whole genome shotgun (WGS) entry which is preliminary data.</text>
</comment>
<feature type="compositionally biased region" description="Pro residues" evidence="1">
    <location>
        <begin position="173"/>
        <end position="185"/>
    </location>
</feature>
<feature type="region of interest" description="Disordered" evidence="1">
    <location>
        <begin position="416"/>
        <end position="463"/>
    </location>
</feature>
<dbReference type="InterPro" id="IPR041078">
    <property type="entry name" value="Plavaka"/>
</dbReference>
<feature type="region of interest" description="Disordered" evidence="1">
    <location>
        <begin position="1261"/>
        <end position="1375"/>
    </location>
</feature>
<feature type="compositionally biased region" description="Acidic residues" evidence="1">
    <location>
        <begin position="1331"/>
        <end position="1351"/>
    </location>
</feature>
<feature type="region of interest" description="Disordered" evidence="1">
    <location>
        <begin position="231"/>
        <end position="263"/>
    </location>
</feature>
<accession>A0AAW0FTY3</accession>
<dbReference type="Proteomes" id="UP001385951">
    <property type="component" value="Unassembled WGS sequence"/>
</dbReference>
<feature type="region of interest" description="Disordered" evidence="1">
    <location>
        <begin position="170"/>
        <end position="214"/>
    </location>
</feature>
<feature type="region of interest" description="Disordered" evidence="1">
    <location>
        <begin position="41"/>
        <end position="71"/>
    </location>
</feature>
<feature type="compositionally biased region" description="Acidic residues" evidence="1">
    <location>
        <begin position="442"/>
        <end position="461"/>
    </location>
</feature>
<feature type="compositionally biased region" description="Low complexity" evidence="1">
    <location>
        <begin position="240"/>
        <end position="253"/>
    </location>
</feature>
<protein>
    <submittedName>
        <fullName evidence="2">Uncharacterized protein</fullName>
    </submittedName>
</protein>
<sequence>MVQCAGCHKNISSTQVNHHRAKCKKAKDFLIKSFQIQNKIEEKRDKSKQNSTFLRHSKPRTLPHEQNETGTFSHTAYTQGDEVDSSEPLRALAELPPNDEPVAGPSNTRIEEAMNNIPPDDAVPPPPDDTVLRTRSGRQRRVPKRHADFVPSSLKEIPSHMRKFWEEKLKPTPIRPPPSPSPPPQQHDALTHPGNNQDNINAFPDEEEPLPQYFDTEPNIFGVFRRYTTLPQRDPEEGKPPSSFIDSPSISKSTTPEETPDYPTSLRCFGTKIARGMRDQVIAPFLNISIFRIIHWFYSNTGVKSIFDLETLIREVLLSDDFKTEDLRGFNATKVLDSLDNFDPTSATLTAQDGWHQASLKIPVPKEGHKYKTQSEILHYEVEGLYYRKPLQIIIAGYEDPVLGKQFHYIPHKEYVKSSTSSASDEPPVDPETSSRRATVEDVPEDEDEPENEPDDLEDDQPGEHIFSEIYNSDAMLNEHEKMSRQPREEGDPDDLEYAIAPMLSYSDTTRLASFGGASLWPIYWYFLAWSKYPRGKPTCFPAHHGAYVPSLPDDFQDWYKDIFGIPATSDVLRFCKVSLMQVIWLFLLDKEFMHAYVHGVVVLCGDGIRRRLFPRILVYAADYPEKCLIACLRQLACCPCMRCFVKKSRIPQIGLKRDMKNRVIHSRIDNARLHQDIEICRKWIFEKGYGVRSVYIQRKLDAISVMPIRSAFSIRFFEHGFNHYALFAPDLLHEFELGVWKAVFVHLLRLMVALGNDSIHTFDSRFRHIWTFGCDIIRRFHLNVSSQKRIAARDYEDLLQCIIPVIEELFPKQDDKVILDLLYSMATFHAHAKLRLHTETTLQMFDRVTLEMCNLLRKFQKKVCSRYITKELPREINARGRRNALLASKGKISAATGSSEARVVPFNLATYKAHSLPDYPNMIRLLGTTDNFTTQSGELEHKRPKGFFGRTSKKGFVGQLTKHERRQKTLKRIADSLRGIQVLQAANVRKRRKITYAQRGSKSTLAVGFDVEEPLSTSCLEDPYHISQDQRHPLDIGTLLASNEDDPAFDHFYRDLQGYLLSKLLGREYDGEEFDFSLEERRSLRIRKNRIYKHKVLRVHYTTYDMRRSTDSINPRLPGHANIMMNGADGKFWYARVIGIFHANVQLATEREYRRVDIVWVRWFGEDNSWRSGPSVKRLPRLGFIPHSQAAPFGFVDPADVVRATHLIPAFAHGKTDFYLPHSHVSRTPQEGDDDWTYHYVNIFVDRDMFMRHIGGGVGHRRTQVSSPLSEENAEAEKVPSDEEDEDEERDAQEQDTEEEPEEEWGRSLGDFIEEEEDMDHEILSYGYENDGEDSEDEGFGDGEGGEEEIWGTLGPEDGQVDDESDEYYGYAPL</sequence>
<reference evidence="2 3" key="1">
    <citation type="submission" date="2022-09" db="EMBL/GenBank/DDBJ databases">
        <authorList>
            <person name="Palmer J.M."/>
        </authorList>
    </citation>
    <scope>NUCLEOTIDE SEQUENCE [LARGE SCALE GENOMIC DNA]</scope>
    <source>
        <strain evidence="2 3">DSM 7382</strain>
    </source>
</reference>
<dbReference type="EMBL" id="JASBNA010000034">
    <property type="protein sequence ID" value="KAK7682757.1"/>
    <property type="molecule type" value="Genomic_DNA"/>
</dbReference>
<organism evidence="2 3">
    <name type="scientific">Cerrena zonata</name>
    <dbReference type="NCBI Taxonomy" id="2478898"/>
    <lineage>
        <taxon>Eukaryota</taxon>
        <taxon>Fungi</taxon>
        <taxon>Dikarya</taxon>
        <taxon>Basidiomycota</taxon>
        <taxon>Agaricomycotina</taxon>
        <taxon>Agaricomycetes</taxon>
        <taxon>Polyporales</taxon>
        <taxon>Cerrenaceae</taxon>
        <taxon>Cerrena</taxon>
    </lineage>
</organism>
<name>A0AAW0FTY3_9APHY</name>
<evidence type="ECO:0000313" key="3">
    <source>
        <dbReference type="Proteomes" id="UP001385951"/>
    </source>
</evidence>
<feature type="compositionally biased region" description="Acidic residues" evidence="1">
    <location>
        <begin position="1283"/>
        <end position="1304"/>
    </location>
</feature>
<evidence type="ECO:0000256" key="1">
    <source>
        <dbReference type="SAM" id="MobiDB-lite"/>
    </source>
</evidence>
<feature type="region of interest" description="Disordered" evidence="1">
    <location>
        <begin position="94"/>
        <end position="126"/>
    </location>
</feature>
<evidence type="ECO:0000313" key="2">
    <source>
        <dbReference type="EMBL" id="KAK7682757.1"/>
    </source>
</evidence>
<keyword evidence="3" id="KW-1185">Reference proteome</keyword>
<dbReference type="Pfam" id="PF18759">
    <property type="entry name" value="Plavaka"/>
    <property type="match status" value="1"/>
</dbReference>